<gene>
    <name evidence="2" type="ORF">E2C01_009891</name>
</gene>
<comment type="caution">
    <text evidence="2">The sequence shown here is derived from an EMBL/GenBank/DDBJ whole genome shotgun (WGS) entry which is preliminary data.</text>
</comment>
<dbReference type="AlphaFoldDB" id="A0A5B7D786"/>
<reference evidence="2 3" key="1">
    <citation type="submission" date="2019-05" db="EMBL/GenBank/DDBJ databases">
        <title>Another draft genome of Portunus trituberculatus and its Hox gene families provides insights of decapod evolution.</title>
        <authorList>
            <person name="Jeong J.-H."/>
            <person name="Song I."/>
            <person name="Kim S."/>
            <person name="Choi T."/>
            <person name="Kim D."/>
            <person name="Ryu S."/>
            <person name="Kim W."/>
        </authorList>
    </citation>
    <scope>NUCLEOTIDE SEQUENCE [LARGE SCALE GENOMIC DNA]</scope>
    <source>
        <tissue evidence="2">Muscle</tissue>
    </source>
</reference>
<evidence type="ECO:0000256" key="1">
    <source>
        <dbReference type="SAM" id="MobiDB-lite"/>
    </source>
</evidence>
<name>A0A5B7D786_PORTR</name>
<accession>A0A5B7D786</accession>
<organism evidence="2 3">
    <name type="scientific">Portunus trituberculatus</name>
    <name type="common">Swimming crab</name>
    <name type="synonym">Neptunus trituberculatus</name>
    <dbReference type="NCBI Taxonomy" id="210409"/>
    <lineage>
        <taxon>Eukaryota</taxon>
        <taxon>Metazoa</taxon>
        <taxon>Ecdysozoa</taxon>
        <taxon>Arthropoda</taxon>
        <taxon>Crustacea</taxon>
        <taxon>Multicrustacea</taxon>
        <taxon>Malacostraca</taxon>
        <taxon>Eumalacostraca</taxon>
        <taxon>Eucarida</taxon>
        <taxon>Decapoda</taxon>
        <taxon>Pleocyemata</taxon>
        <taxon>Brachyura</taxon>
        <taxon>Eubrachyura</taxon>
        <taxon>Portunoidea</taxon>
        <taxon>Portunidae</taxon>
        <taxon>Portuninae</taxon>
        <taxon>Portunus</taxon>
    </lineage>
</organism>
<evidence type="ECO:0000313" key="3">
    <source>
        <dbReference type="Proteomes" id="UP000324222"/>
    </source>
</evidence>
<keyword evidence="3" id="KW-1185">Reference proteome</keyword>
<proteinExistence type="predicted"/>
<feature type="region of interest" description="Disordered" evidence="1">
    <location>
        <begin position="18"/>
        <end position="54"/>
    </location>
</feature>
<sequence length="173" mass="19596">MCYSSSFSERLGACEYGLGWPGRSRQPPPPTPPRPPHRRRNPAHTTFTRSAHHPATLTLTTTTTRFHCHYRLHDILAQEALATFTGTCCLARITLVFNMLEKKALEEARDPRLTLTAIRSKLCVSLLRCTRLPWLWPYRWSPSNLRLPLNANTGNGKCDSMQVAAVLPRVLHP</sequence>
<dbReference type="Proteomes" id="UP000324222">
    <property type="component" value="Unassembled WGS sequence"/>
</dbReference>
<protein>
    <submittedName>
        <fullName evidence="2">Uncharacterized protein</fullName>
    </submittedName>
</protein>
<dbReference type="EMBL" id="VSRR010000556">
    <property type="protein sequence ID" value="MPC17046.1"/>
    <property type="molecule type" value="Genomic_DNA"/>
</dbReference>
<evidence type="ECO:0000313" key="2">
    <source>
        <dbReference type="EMBL" id="MPC17046.1"/>
    </source>
</evidence>